<keyword evidence="7" id="KW-0469">Meiosis</keyword>
<dbReference type="Proteomes" id="UP000673552">
    <property type="component" value="Chromosome 32"/>
</dbReference>
<evidence type="ECO:0000256" key="10">
    <source>
        <dbReference type="ARBA" id="ARBA00048988"/>
    </source>
</evidence>
<evidence type="ECO:0000256" key="5">
    <source>
        <dbReference type="ARBA" id="ARBA00022840"/>
    </source>
</evidence>
<feature type="region of interest" description="Disordered" evidence="11">
    <location>
        <begin position="1143"/>
        <end position="1164"/>
    </location>
</feature>
<feature type="compositionally biased region" description="Basic and acidic residues" evidence="11">
    <location>
        <begin position="1275"/>
        <end position="1287"/>
    </location>
</feature>
<dbReference type="InterPro" id="IPR036388">
    <property type="entry name" value="WH-like_DNA-bd_sf"/>
</dbReference>
<evidence type="ECO:0000256" key="6">
    <source>
        <dbReference type="ARBA" id="ARBA00023235"/>
    </source>
</evidence>
<keyword evidence="15" id="KW-1185">Reference proteome</keyword>
<dbReference type="Gene3D" id="1.10.3380.10">
    <property type="entry name" value="Sec63 N-terminal domain-like domain"/>
    <property type="match status" value="1"/>
</dbReference>
<dbReference type="Pfam" id="PF00271">
    <property type="entry name" value="Helicase_C"/>
    <property type="match status" value="1"/>
</dbReference>
<dbReference type="GeneID" id="92511898"/>
<dbReference type="PROSITE" id="PS51192">
    <property type="entry name" value="HELICASE_ATP_BIND_1"/>
    <property type="match status" value="1"/>
</dbReference>
<gene>
    <name evidence="14" type="ORF">LSCM1_01786</name>
</gene>
<keyword evidence="2" id="KW-0547">Nucleotide-binding</keyword>
<dbReference type="FunFam" id="1.10.10.10:FF:001143">
    <property type="entry name" value="DEAD/DEAH box helicase family protein"/>
    <property type="match status" value="1"/>
</dbReference>
<name>A0A836KFB3_9TRYP</name>
<dbReference type="OrthoDB" id="5575at2759"/>
<feature type="compositionally biased region" description="Polar residues" evidence="11">
    <location>
        <begin position="1143"/>
        <end position="1152"/>
    </location>
</feature>
<dbReference type="InterPro" id="IPR036390">
    <property type="entry name" value="WH_DNA-bd_sf"/>
</dbReference>
<sequence length="1659" mass="181795">MSTPAAKCLGELLDFLPHHRFTKVQEVVVPALFTNDHNCLVAAPTGSGKTMLLEVAMLRLFRHFLAPQANIYEDRRHRDGRKRNTAMTVPQRKWKAVYICPIKALASEKYEHWRAQFPTLTVVVETGDQQQQANQQEQHSGAIATATGESRARDGLENMACVSKADILVTTPERWDSITRRWKEKEVMAIVNSVGLLLLDEVHTVQEERGAAMEAIVSRVKVIQASSTAMQQNSATEARLTRIIAISGTLPNSRDLAEWLQVSPEMTFTFAPTDRPVPLTIRVIGYAHDSPNPFAFHRFLSFKLFSLVQQFSQGRPTLVFCASRKETISSAQRIVEDIRDAAARQGRLTELQPSAEAQQLTQQASDKQLRSCLMMGVGFHHAAMTKEDRQLVERMFREEYIAVICATTTLALGVNLPVHLVLVKGTNFFSNGQCQDMPVSEVMQMCGRAGRPGFDTHGMALVLTTQRSVHLYETLASGAVTLTCVESHLHCHMIEHVNAEVALRTIHSFSTAMDWVKTTFFWIRLRKFPSHYGLQFANRAEEVKFNAEAFVEALLERVLRVLMEEGCVRLSGGGALALSSPHETGAPVATSDIDYIKHPSAVFEATRLGRAMSRMYILFDTVCTLNAKVKNHGAAILSRGAPDDNSGVDSAPGAVDVGEATAAQKASARVEQIPNGSEVKMDSASEGAPPPSDSTGATVCVSKQQVVPFHLREVLQLLCHCQELVEVRLRQGDRGPLNELNKRVKYPLNSGRRGGREVREDWQKAYVLIQAHVGLLPLTEVSLRNDSLRLWAVVPRVSRFLEEYTWAATTSYSLAAHANVLSRCIERRVWPDGLVLRQLKHVSDSVARALLRSGYQTFESVRGVDARQLEVLSGRLPPFGSQLLSAVRRLPRVSLDISFTASVAEGDGRRDGRPEAGGVVQLTLSSSAEATPHERLPDAAQRQLSMPASSKAPDVNTQEFVDEIALDSTRMLLLVGIPSEDRVLLKRIVPLSALRSQNATCSTSVAAPQRTTDERRPGTICFPFVCPPLPLCRGSGDRMGRRIEARCLVLRVVGMDTVTVRDEALAVNDESGASENMRNSAPKPATDACTPSSAPKETALLSRTSVPPTQLSVEVAAEARTAFNELLEDFKYIASVGEQHHLCNSTPRQSSASRKRPRGDQSVRLIVEERQQQTEVEGEGEKDMAATRVALFAVPDANVPSLVPDPSDPHDRGDNANAGAAVTQASQERAAADGSPPDSAPPSPEQLAGPAPCLAASAGGEDGGCHSPKTGAAAQREKARIRLRPRDSPPASRPPDAAGALSHGCFLAERGEVPYAASQAAWRMPAGPQGACDTPLYATVPANETHAHSSRCTSPWGGKWSPSMGTPAVPTSRRFVVRVRPPHGSAVAQCGDVRGSWRRPEHEAVGPQEAFYYPPNPHATPLDMRYAATDVQSEWCPPSWMQDPSWMPDVVTSTHPYPYDMPPMMVRPGHYGPILAWPSGVGHPQGHWEHVAAAPVSHVVPQHPPSFFASQPRVRCDEVHQQAWQKRFRLPSHPPTPVPSVSVSHQPSPLAPHTVLKTEPWLSPLPPSVYPRREWHPSPPTQPELALPSLWAPLDNVSQPQHFATMNKDWRSRVPSAQMPERRANVSMARPALMPTTGGGNFSPNVRRCSSTTAVSWWQ</sequence>
<feature type="compositionally biased region" description="Low complexity" evidence="11">
    <location>
        <begin position="1539"/>
        <end position="1548"/>
    </location>
</feature>
<keyword evidence="5" id="KW-0067">ATP-binding</keyword>
<protein>
    <recommendedName>
        <fullName evidence="9">DNA 3'-5' helicase</fullName>
        <ecNumber evidence="9">5.6.2.4</ecNumber>
    </recommendedName>
</protein>
<feature type="region of interest" description="Disordered" evidence="11">
    <location>
        <begin position="1069"/>
        <end position="1098"/>
    </location>
</feature>
<accession>A0A836KFB3</accession>
<dbReference type="InterPro" id="IPR001650">
    <property type="entry name" value="Helicase_C-like"/>
</dbReference>
<feature type="compositionally biased region" description="Polar residues" evidence="11">
    <location>
        <begin position="1089"/>
        <end position="1098"/>
    </location>
</feature>
<dbReference type="PANTHER" id="PTHR47835">
    <property type="entry name" value="HFM1, ATP DEPENDENT DNA HELICASE HOMOLOG"/>
    <property type="match status" value="1"/>
</dbReference>
<evidence type="ECO:0000256" key="8">
    <source>
        <dbReference type="ARBA" id="ARBA00034617"/>
    </source>
</evidence>
<evidence type="ECO:0000256" key="9">
    <source>
        <dbReference type="ARBA" id="ARBA00034808"/>
    </source>
</evidence>
<proteinExistence type="inferred from homology"/>
<dbReference type="RefSeq" id="XP_067175935.1">
    <property type="nucleotide sequence ID" value="XM_067319386.1"/>
</dbReference>
<organism evidence="14 15">
    <name type="scientific">Leishmania martiniquensis</name>
    <dbReference type="NCBI Taxonomy" id="1580590"/>
    <lineage>
        <taxon>Eukaryota</taxon>
        <taxon>Discoba</taxon>
        <taxon>Euglenozoa</taxon>
        <taxon>Kinetoplastea</taxon>
        <taxon>Metakinetoplastina</taxon>
        <taxon>Trypanosomatida</taxon>
        <taxon>Trypanosomatidae</taxon>
        <taxon>Leishmaniinae</taxon>
        <taxon>Leishmania</taxon>
    </lineage>
</organism>
<dbReference type="GO" id="GO:0005524">
    <property type="term" value="F:ATP binding"/>
    <property type="evidence" value="ECO:0007669"/>
    <property type="project" value="UniProtKB-KW"/>
</dbReference>
<dbReference type="CDD" id="cd18795">
    <property type="entry name" value="SF2_C_Ski2"/>
    <property type="match status" value="1"/>
</dbReference>
<dbReference type="InterPro" id="IPR004179">
    <property type="entry name" value="Sec63-dom"/>
</dbReference>
<dbReference type="Pfam" id="PF02889">
    <property type="entry name" value="Sec63"/>
    <property type="match status" value="1"/>
</dbReference>
<dbReference type="Pfam" id="PF23445">
    <property type="entry name" value="WHD_SNRNP200"/>
    <property type="match status" value="1"/>
</dbReference>
<dbReference type="InterPro" id="IPR014001">
    <property type="entry name" value="Helicase_ATP-bd"/>
</dbReference>
<evidence type="ECO:0000259" key="13">
    <source>
        <dbReference type="PROSITE" id="PS51194"/>
    </source>
</evidence>
<dbReference type="SMART" id="SM00487">
    <property type="entry name" value="DEXDc"/>
    <property type="match status" value="1"/>
</dbReference>
<dbReference type="KEGG" id="lmat:92511898"/>
<feature type="region of interest" description="Disordered" evidence="11">
    <location>
        <begin position="1197"/>
        <end position="1300"/>
    </location>
</feature>
<reference evidence="14 15" key="1">
    <citation type="submission" date="2021-03" db="EMBL/GenBank/DDBJ databases">
        <title>Leishmania (Mundinia) martiniquensis Genome sequencing and assembly.</title>
        <authorList>
            <person name="Almutairi H."/>
            <person name="Gatherer D."/>
        </authorList>
    </citation>
    <scope>NUCLEOTIDE SEQUENCE [LARGE SCALE GENOMIC DNA]</scope>
    <source>
        <strain evidence="14">LSCM1</strain>
    </source>
</reference>
<comment type="catalytic activity">
    <reaction evidence="10">
        <text>ATP + H2O = ADP + phosphate + H(+)</text>
        <dbReference type="Rhea" id="RHEA:13065"/>
        <dbReference type="ChEBI" id="CHEBI:15377"/>
        <dbReference type="ChEBI" id="CHEBI:15378"/>
        <dbReference type="ChEBI" id="CHEBI:30616"/>
        <dbReference type="ChEBI" id="CHEBI:43474"/>
        <dbReference type="ChEBI" id="CHEBI:456216"/>
        <dbReference type="EC" id="5.6.2.4"/>
    </reaction>
</comment>
<dbReference type="EMBL" id="JAFEUZ010000032">
    <property type="protein sequence ID" value="KAG5470542.1"/>
    <property type="molecule type" value="Genomic_DNA"/>
</dbReference>
<dbReference type="PANTHER" id="PTHR47835:SF3">
    <property type="entry name" value="HELICASE FOR MEIOSIS 1"/>
    <property type="match status" value="1"/>
</dbReference>
<dbReference type="Gene3D" id="3.40.50.300">
    <property type="entry name" value="P-loop containing nucleotide triphosphate hydrolases"/>
    <property type="match status" value="2"/>
</dbReference>
<evidence type="ECO:0000256" key="3">
    <source>
        <dbReference type="ARBA" id="ARBA00022801"/>
    </source>
</evidence>
<evidence type="ECO:0000259" key="12">
    <source>
        <dbReference type="PROSITE" id="PS51192"/>
    </source>
</evidence>
<feature type="region of interest" description="Disordered" evidence="11">
    <location>
        <begin position="926"/>
        <end position="953"/>
    </location>
</feature>
<dbReference type="SMART" id="SM00973">
    <property type="entry name" value="Sec63"/>
    <property type="match status" value="1"/>
</dbReference>
<dbReference type="Gene3D" id="1.10.10.10">
    <property type="entry name" value="Winged helix-like DNA-binding domain superfamily/Winged helix DNA-binding domain"/>
    <property type="match status" value="1"/>
</dbReference>
<dbReference type="PROSITE" id="PS51194">
    <property type="entry name" value="HELICASE_CTER"/>
    <property type="match status" value="1"/>
</dbReference>
<feature type="domain" description="Helicase ATP-binding" evidence="12">
    <location>
        <begin position="30"/>
        <end position="268"/>
    </location>
</feature>
<dbReference type="SUPFAM" id="SSF46785">
    <property type="entry name" value="Winged helix' DNA-binding domain"/>
    <property type="match status" value="1"/>
</dbReference>
<feature type="region of interest" description="Disordered" evidence="11">
    <location>
        <begin position="666"/>
        <end position="696"/>
    </location>
</feature>
<dbReference type="InterPro" id="IPR052247">
    <property type="entry name" value="Meiotic_Crossover_Helicase"/>
</dbReference>
<evidence type="ECO:0000256" key="7">
    <source>
        <dbReference type="ARBA" id="ARBA00023254"/>
    </source>
</evidence>
<keyword evidence="3" id="KW-0378">Hydrolase</keyword>
<dbReference type="GO" id="GO:0016787">
    <property type="term" value="F:hydrolase activity"/>
    <property type="evidence" value="ECO:0007669"/>
    <property type="project" value="UniProtKB-KW"/>
</dbReference>
<dbReference type="GO" id="GO:0051321">
    <property type="term" value="P:meiotic cell cycle"/>
    <property type="evidence" value="ECO:0007669"/>
    <property type="project" value="UniProtKB-KW"/>
</dbReference>
<evidence type="ECO:0000256" key="4">
    <source>
        <dbReference type="ARBA" id="ARBA00022806"/>
    </source>
</evidence>
<dbReference type="SUPFAM" id="SSF52540">
    <property type="entry name" value="P-loop containing nucleoside triphosphate hydrolases"/>
    <property type="match status" value="1"/>
</dbReference>
<dbReference type="Pfam" id="PF00270">
    <property type="entry name" value="DEAD"/>
    <property type="match status" value="1"/>
</dbReference>
<comment type="similarity">
    <text evidence="1">Belongs to the helicase family. SKI2 subfamily.</text>
</comment>
<evidence type="ECO:0000256" key="1">
    <source>
        <dbReference type="ARBA" id="ARBA00010140"/>
    </source>
</evidence>
<dbReference type="GO" id="GO:0043138">
    <property type="term" value="F:3'-5' DNA helicase activity"/>
    <property type="evidence" value="ECO:0007669"/>
    <property type="project" value="UniProtKB-EC"/>
</dbReference>
<dbReference type="InterPro" id="IPR011545">
    <property type="entry name" value="DEAD/DEAH_box_helicase_dom"/>
</dbReference>
<evidence type="ECO:0000256" key="11">
    <source>
        <dbReference type="SAM" id="MobiDB-lite"/>
    </source>
</evidence>
<evidence type="ECO:0000256" key="2">
    <source>
        <dbReference type="ARBA" id="ARBA00022741"/>
    </source>
</evidence>
<comment type="catalytic activity">
    <reaction evidence="8">
        <text>Couples ATP hydrolysis with the unwinding of duplex DNA by translocating in the 3'-5' direction.</text>
        <dbReference type="EC" id="5.6.2.4"/>
    </reaction>
</comment>
<evidence type="ECO:0000313" key="15">
    <source>
        <dbReference type="Proteomes" id="UP000673552"/>
    </source>
</evidence>
<keyword evidence="4" id="KW-0347">Helicase</keyword>
<evidence type="ECO:0000313" key="14">
    <source>
        <dbReference type="EMBL" id="KAG5470542.1"/>
    </source>
</evidence>
<dbReference type="SUPFAM" id="SSF158702">
    <property type="entry name" value="Sec63 N-terminal domain-like"/>
    <property type="match status" value="1"/>
</dbReference>
<feature type="domain" description="Helicase C-terminal" evidence="13">
    <location>
        <begin position="306"/>
        <end position="517"/>
    </location>
</feature>
<dbReference type="InterPro" id="IPR057842">
    <property type="entry name" value="WH_MER3"/>
</dbReference>
<dbReference type="EC" id="5.6.2.4" evidence="9"/>
<dbReference type="SMART" id="SM00490">
    <property type="entry name" value="HELICc"/>
    <property type="match status" value="1"/>
</dbReference>
<comment type="caution">
    <text evidence="14">The sequence shown here is derived from an EMBL/GenBank/DDBJ whole genome shotgun (WGS) entry which is preliminary data.</text>
</comment>
<dbReference type="InterPro" id="IPR027417">
    <property type="entry name" value="P-loop_NTPase"/>
</dbReference>
<dbReference type="GO" id="GO:0003676">
    <property type="term" value="F:nucleic acid binding"/>
    <property type="evidence" value="ECO:0007669"/>
    <property type="project" value="InterPro"/>
</dbReference>
<keyword evidence="6" id="KW-0413">Isomerase</keyword>
<feature type="region of interest" description="Disordered" evidence="11">
    <location>
        <begin position="1529"/>
        <end position="1554"/>
    </location>
</feature>